<sequence>MFTERQKEIIELILKNNTGVFGAKLADKLNVSTRTVRNDIASINKALSEEGFSIHSSNKKGYYLNPEYIESLKAFIDPMVKKQTLLHQNNDDRLYAILGEVLFKGHQDCYDLADRLYVSEQTIFKDISKLKQMLNDKYNVTPIPFHQNTIRVEASEDEIRYVLFKMLKELVLSDKQDYLQDLQLLVNGNFDYKELDLLKIKIKNQLAAQKLIVDDKSFEMIVVAIYIVIIRNRFGFTIKTETKSFFNGNISSLLNELIESGIDIKEHDKTSLNRFFWSLKIPTSTMSVDENISVTALTILNDFSREVMDKYSIDLKESVETIENLKVHIEYMLRRLDTNYELSNPIIGDIKKRYPFAYEVAMLIVHIVYRYQKKYLVDDEISYIAIYIEIFLRKNNIRLKTVVISDTSMGINHIIQNWLASNFINHIEVTACLPLIALEKYLENNDVDLIIATNILNIDEQIPCHVIERIPERSDYFSLANTIHKIKNSNRYEKLILRMFSDEFVEIYDKAFEFPELIGKMAQKFKQHNRIDDVDGYVKDVLQREENYPTTLGKYFMIPHPLTSFAKKTTVNVALLKKPLIHNGEKIKIVFLLAIENKMDDDVSTLFHFIQQLALDNDSISSLLEAKDKKEFLDKIISLTKSFFDKHLLD</sequence>
<evidence type="ECO:0000256" key="5">
    <source>
        <dbReference type="ARBA" id="ARBA00023163"/>
    </source>
</evidence>
<evidence type="ECO:0000259" key="6">
    <source>
        <dbReference type="PROSITE" id="PS51094"/>
    </source>
</evidence>
<protein>
    <submittedName>
        <fullName evidence="8">HTH domain-containing protein</fullName>
    </submittedName>
</protein>
<dbReference type="Pfam" id="PF00874">
    <property type="entry name" value="PRD"/>
    <property type="match status" value="1"/>
</dbReference>
<feature type="domain" description="PRD" evidence="7">
    <location>
        <begin position="291"/>
        <end position="398"/>
    </location>
</feature>
<dbReference type="SUPFAM" id="SSF63520">
    <property type="entry name" value="PTS-regulatory domain, PRD"/>
    <property type="match status" value="1"/>
</dbReference>
<dbReference type="InterPro" id="IPR036388">
    <property type="entry name" value="WH-like_DNA-bd_sf"/>
</dbReference>
<evidence type="ECO:0000259" key="7">
    <source>
        <dbReference type="PROSITE" id="PS51372"/>
    </source>
</evidence>
<dbReference type="InterPro" id="IPR002178">
    <property type="entry name" value="PTS_EIIA_type-2_dom"/>
</dbReference>
<evidence type="ECO:0000256" key="3">
    <source>
        <dbReference type="ARBA" id="ARBA00023015"/>
    </source>
</evidence>
<gene>
    <name evidence="8" type="ORF">PYH69_13955</name>
</gene>
<dbReference type="Pfam" id="PF08279">
    <property type="entry name" value="HTH_11"/>
    <property type="match status" value="1"/>
</dbReference>
<feature type="domain" description="PTS EIIA type-2" evidence="6">
    <location>
        <begin position="498"/>
        <end position="640"/>
    </location>
</feature>
<dbReference type="Gene3D" id="3.40.930.10">
    <property type="entry name" value="Mannitol-specific EII, Chain A"/>
    <property type="match status" value="1"/>
</dbReference>
<accession>A0AAX3W4E0</accession>
<dbReference type="RefSeq" id="WP_282862078.1">
    <property type="nucleotide sequence ID" value="NZ_CP118848.1"/>
</dbReference>
<dbReference type="InterPro" id="IPR036390">
    <property type="entry name" value="WH_DNA-bd_sf"/>
</dbReference>
<dbReference type="PANTHER" id="PTHR30185:SF12">
    <property type="entry name" value="TRANSCRIPTIONAL REGULATOR MANR"/>
    <property type="match status" value="1"/>
</dbReference>
<dbReference type="EMBL" id="CP118848">
    <property type="protein sequence ID" value="WHI59796.1"/>
    <property type="molecule type" value="Genomic_DNA"/>
</dbReference>
<dbReference type="InterPro" id="IPR007737">
    <property type="entry name" value="Mga_HTH"/>
</dbReference>
<organism evidence="8 9">
    <name type="scientific">Mammaliicoccus lentus</name>
    <name type="common">Staphylococcus lentus</name>
    <dbReference type="NCBI Taxonomy" id="42858"/>
    <lineage>
        <taxon>Bacteria</taxon>
        <taxon>Bacillati</taxon>
        <taxon>Bacillota</taxon>
        <taxon>Bacilli</taxon>
        <taxon>Bacillales</taxon>
        <taxon>Staphylococcaceae</taxon>
        <taxon>Mammaliicoccus</taxon>
    </lineage>
</organism>
<keyword evidence="5" id="KW-0804">Transcription</keyword>
<dbReference type="Pfam" id="PF00359">
    <property type="entry name" value="PTS_EIIA_2"/>
    <property type="match status" value="1"/>
</dbReference>
<keyword evidence="4" id="KW-0010">Activator</keyword>
<reference evidence="8" key="1">
    <citation type="journal article" date="2023" name="Antibiotics">
        <title>Prevalence and Molecular Characterization of Methicillin-Resistant Staphylococci (MRS) and Mammaliicocci (MRM) in Dromedary Camels from Algeria: First Detection of SCCmec-mecC Hybrid in Methicillin-Resistant Mammaliicoccus lentus.</title>
        <authorList>
            <person name="Belhout C."/>
            <person name="Boyen F."/>
            <person name="Vereecke N."/>
            <person name="Theuns S."/>
            <person name="Taibi N."/>
            <person name="Stegger M."/>
            <person name="de la Fe-Rodriguez P.Y."/>
            <person name="Bouayad L."/>
            <person name="Elgroud R."/>
            <person name="Butaye P."/>
        </authorList>
    </citation>
    <scope>NUCLEOTIDE SEQUENCE</scope>
    <source>
        <strain evidence="8">7048</strain>
    </source>
</reference>
<dbReference type="PROSITE" id="PS51094">
    <property type="entry name" value="PTS_EIIA_TYPE_2"/>
    <property type="match status" value="1"/>
</dbReference>
<evidence type="ECO:0000256" key="4">
    <source>
        <dbReference type="ARBA" id="ARBA00023159"/>
    </source>
</evidence>
<dbReference type="PROSITE" id="PS51372">
    <property type="entry name" value="PRD_2"/>
    <property type="match status" value="1"/>
</dbReference>
<dbReference type="PANTHER" id="PTHR30185">
    <property type="entry name" value="CRYPTIC BETA-GLUCOSIDE BGL OPERON ANTITERMINATOR"/>
    <property type="match status" value="1"/>
</dbReference>
<dbReference type="InterPro" id="IPR013196">
    <property type="entry name" value="HTH_11"/>
</dbReference>
<dbReference type="Gene3D" id="1.10.1790.10">
    <property type="entry name" value="PRD domain"/>
    <property type="match status" value="1"/>
</dbReference>
<dbReference type="InterPro" id="IPR036634">
    <property type="entry name" value="PRD_sf"/>
</dbReference>
<dbReference type="InterPro" id="IPR011608">
    <property type="entry name" value="PRD"/>
</dbReference>
<dbReference type="Pfam" id="PF05043">
    <property type="entry name" value="Mga"/>
    <property type="match status" value="1"/>
</dbReference>
<evidence type="ECO:0000256" key="1">
    <source>
        <dbReference type="ARBA" id="ARBA00011798"/>
    </source>
</evidence>
<evidence type="ECO:0000256" key="2">
    <source>
        <dbReference type="ARBA" id="ARBA00022737"/>
    </source>
</evidence>
<dbReference type="InterPro" id="IPR016152">
    <property type="entry name" value="PTrfase/Anion_transptr"/>
</dbReference>
<dbReference type="InterPro" id="IPR050661">
    <property type="entry name" value="BglG_antiterminators"/>
</dbReference>
<comment type="subunit">
    <text evidence="1">Homodimer or homotrimer. Seems to be a monomer when not phosphorylated.</text>
</comment>
<name>A0AAX3W4E0_MAMLE</name>
<evidence type="ECO:0000313" key="8">
    <source>
        <dbReference type="EMBL" id="WHI59796.1"/>
    </source>
</evidence>
<dbReference type="GO" id="GO:0006355">
    <property type="term" value="P:regulation of DNA-templated transcription"/>
    <property type="evidence" value="ECO:0007669"/>
    <property type="project" value="InterPro"/>
</dbReference>
<dbReference type="SUPFAM" id="SSF55804">
    <property type="entry name" value="Phoshotransferase/anion transport protein"/>
    <property type="match status" value="1"/>
</dbReference>
<dbReference type="Proteomes" id="UP001223261">
    <property type="component" value="Chromosome"/>
</dbReference>
<dbReference type="Gene3D" id="1.10.10.10">
    <property type="entry name" value="Winged helix-like DNA-binding domain superfamily/Winged helix DNA-binding domain"/>
    <property type="match status" value="1"/>
</dbReference>
<evidence type="ECO:0000313" key="9">
    <source>
        <dbReference type="Proteomes" id="UP001223261"/>
    </source>
</evidence>
<dbReference type="AlphaFoldDB" id="A0AAX3W4E0"/>
<keyword evidence="2" id="KW-0677">Repeat</keyword>
<proteinExistence type="predicted"/>
<keyword evidence="3" id="KW-0805">Transcription regulation</keyword>
<dbReference type="SUPFAM" id="SSF46785">
    <property type="entry name" value="Winged helix' DNA-binding domain"/>
    <property type="match status" value="1"/>
</dbReference>